<evidence type="ECO:0000313" key="2">
    <source>
        <dbReference type="EMBL" id="JAH04272.1"/>
    </source>
</evidence>
<reference evidence="2" key="2">
    <citation type="journal article" date="2015" name="Fish Shellfish Immunol.">
        <title>Early steps in the European eel (Anguilla anguilla)-Vibrio vulnificus interaction in the gills: Role of the RtxA13 toxin.</title>
        <authorList>
            <person name="Callol A."/>
            <person name="Pajuelo D."/>
            <person name="Ebbesson L."/>
            <person name="Teles M."/>
            <person name="MacKenzie S."/>
            <person name="Amaro C."/>
        </authorList>
    </citation>
    <scope>NUCLEOTIDE SEQUENCE</scope>
</reference>
<name>A0A0E9PJ31_ANGAN</name>
<feature type="region of interest" description="Disordered" evidence="1">
    <location>
        <begin position="1"/>
        <end position="24"/>
    </location>
</feature>
<dbReference type="AlphaFoldDB" id="A0A0E9PJ31"/>
<evidence type="ECO:0000256" key="1">
    <source>
        <dbReference type="SAM" id="MobiDB-lite"/>
    </source>
</evidence>
<sequence>MRKFSKKGILDEATMEKVNQADRA</sequence>
<organism evidence="2">
    <name type="scientific">Anguilla anguilla</name>
    <name type="common">European freshwater eel</name>
    <name type="synonym">Muraena anguilla</name>
    <dbReference type="NCBI Taxonomy" id="7936"/>
    <lineage>
        <taxon>Eukaryota</taxon>
        <taxon>Metazoa</taxon>
        <taxon>Chordata</taxon>
        <taxon>Craniata</taxon>
        <taxon>Vertebrata</taxon>
        <taxon>Euteleostomi</taxon>
        <taxon>Actinopterygii</taxon>
        <taxon>Neopterygii</taxon>
        <taxon>Teleostei</taxon>
        <taxon>Anguilliformes</taxon>
        <taxon>Anguillidae</taxon>
        <taxon>Anguilla</taxon>
    </lineage>
</organism>
<dbReference type="EMBL" id="GBXM01104305">
    <property type="protein sequence ID" value="JAH04272.1"/>
    <property type="molecule type" value="Transcribed_RNA"/>
</dbReference>
<accession>A0A0E9PJ31</accession>
<proteinExistence type="predicted"/>
<protein>
    <submittedName>
        <fullName evidence="2">Uncharacterized protein</fullName>
    </submittedName>
</protein>
<reference evidence="2" key="1">
    <citation type="submission" date="2014-11" db="EMBL/GenBank/DDBJ databases">
        <authorList>
            <person name="Amaro Gonzalez C."/>
        </authorList>
    </citation>
    <scope>NUCLEOTIDE SEQUENCE</scope>
</reference>